<feature type="transmembrane region" description="Helical" evidence="6">
    <location>
        <begin position="436"/>
        <end position="456"/>
    </location>
</feature>
<evidence type="ECO:0000256" key="2">
    <source>
        <dbReference type="ARBA" id="ARBA00022475"/>
    </source>
</evidence>
<keyword evidence="3 6" id="KW-0812">Transmembrane</keyword>
<dbReference type="OrthoDB" id="9761531at2"/>
<comment type="subcellular location">
    <subcellularLocation>
        <location evidence="1">Cell membrane</location>
        <topology evidence="1">Multi-pass membrane protein</topology>
    </subcellularLocation>
</comment>
<dbReference type="InterPro" id="IPR052159">
    <property type="entry name" value="Competence_DNA_uptake"/>
</dbReference>
<organism evidence="9 10">
    <name type="scientific">Chloroflexus islandicus</name>
    <dbReference type="NCBI Taxonomy" id="1707952"/>
    <lineage>
        <taxon>Bacteria</taxon>
        <taxon>Bacillati</taxon>
        <taxon>Chloroflexota</taxon>
        <taxon>Chloroflexia</taxon>
        <taxon>Chloroflexales</taxon>
        <taxon>Chloroflexineae</taxon>
        <taxon>Chloroflexaceae</taxon>
        <taxon>Chloroflexus</taxon>
    </lineage>
</organism>
<evidence type="ECO:0000313" key="9">
    <source>
        <dbReference type="EMBL" id="OAN47768.1"/>
    </source>
</evidence>
<feature type="transmembrane region" description="Helical" evidence="6">
    <location>
        <begin position="241"/>
        <end position="260"/>
    </location>
</feature>
<gene>
    <name evidence="9" type="ORF">A6A03_09015</name>
</gene>
<dbReference type="AlphaFoldDB" id="A0A178MI13"/>
<dbReference type="Pfam" id="PF03772">
    <property type="entry name" value="Competence"/>
    <property type="match status" value="1"/>
</dbReference>
<evidence type="ECO:0000259" key="7">
    <source>
        <dbReference type="Pfam" id="PF03772"/>
    </source>
</evidence>
<accession>A0A178MI13</accession>
<dbReference type="InterPro" id="IPR004477">
    <property type="entry name" value="ComEC_N"/>
</dbReference>
<feature type="transmembrane region" description="Helical" evidence="6">
    <location>
        <begin position="272"/>
        <end position="293"/>
    </location>
</feature>
<feature type="transmembrane region" description="Helical" evidence="6">
    <location>
        <begin position="468"/>
        <end position="486"/>
    </location>
</feature>
<evidence type="ECO:0000256" key="4">
    <source>
        <dbReference type="ARBA" id="ARBA00022989"/>
    </source>
</evidence>
<evidence type="ECO:0000259" key="8">
    <source>
        <dbReference type="Pfam" id="PF13567"/>
    </source>
</evidence>
<keyword evidence="4 6" id="KW-1133">Transmembrane helix</keyword>
<dbReference type="Proteomes" id="UP000078287">
    <property type="component" value="Unassembled WGS sequence"/>
</dbReference>
<feature type="transmembrane region" description="Helical" evidence="6">
    <location>
        <begin position="407"/>
        <end position="429"/>
    </location>
</feature>
<name>A0A178MI13_9CHLR</name>
<comment type="caution">
    <text evidence="9">The sequence shown here is derived from an EMBL/GenBank/DDBJ whole genome shotgun (WGS) entry which is preliminary data.</text>
</comment>
<dbReference type="PANTHER" id="PTHR30619">
    <property type="entry name" value="DNA INTERNALIZATION/COMPETENCE PROTEIN COMEC/REC2"/>
    <property type="match status" value="1"/>
</dbReference>
<feature type="domain" description="ComEC/Rec2-related protein" evidence="7">
    <location>
        <begin position="219"/>
        <end position="488"/>
    </location>
</feature>
<keyword evidence="10" id="KW-1185">Reference proteome</keyword>
<protein>
    <submittedName>
        <fullName evidence="9">Competence protein ComEC</fullName>
    </submittedName>
</protein>
<dbReference type="EMBL" id="LWQS01000034">
    <property type="protein sequence ID" value="OAN47768.1"/>
    <property type="molecule type" value="Genomic_DNA"/>
</dbReference>
<feature type="transmembrane region" description="Helical" evidence="6">
    <location>
        <begin position="314"/>
        <end position="330"/>
    </location>
</feature>
<dbReference type="STRING" id="1707952.A6A03_09015"/>
<dbReference type="PANTHER" id="PTHR30619:SF1">
    <property type="entry name" value="RECOMBINATION PROTEIN 2"/>
    <property type="match status" value="1"/>
</dbReference>
<dbReference type="RefSeq" id="WP_066783351.1">
    <property type="nucleotide sequence ID" value="NZ_LWQS01000034.1"/>
</dbReference>
<sequence length="497" mass="53985">MNLIRMALGWLVGIALAGTVSLPLHWLALVAGAAGVGVVVVDRRWRWMALAALCLALGGIRYHVAQPLLGPHHIEHWAGADEVMLVGSVAEEPRRDDTGQQLVIAVAHAGPDGRLVPAEGRVLVRAPPYPPYYPGDRLQISGRLTLPRTAQRPGEFDYRAYLARRNIFVLLNRPTAIKTLAAREPAWGLAQISQFREQCRRTVLRLLPEPQAALAIGILLGIQAGLPEAARAAFATTGTSHILVVSGWNFTIVAAALAALAKLTRLRPWPAFWLSLAVMWIYAGFTGASAAVVRAAMMASLALLARTAERQSEPWRLLLAACWLLTLVNPHTLWDLGFQLSALATASLFAFGKPVERWLDGVRWLAYPALASVREALTATLAAQVLTMPLMLYHFGNLSLVAPLANILIVPVVPVAMLLGMAALIGGLIWLPLGQWLATIAWLPLSWITNTALVLAQPAWAALAVPSFPLWLLLAGYALIGGYWLWRRPDREDVRAA</sequence>
<evidence type="ECO:0000256" key="6">
    <source>
        <dbReference type="SAM" id="Phobius"/>
    </source>
</evidence>
<evidence type="ECO:0000256" key="1">
    <source>
        <dbReference type="ARBA" id="ARBA00004651"/>
    </source>
</evidence>
<evidence type="ECO:0000256" key="5">
    <source>
        <dbReference type="ARBA" id="ARBA00023136"/>
    </source>
</evidence>
<evidence type="ECO:0000313" key="10">
    <source>
        <dbReference type="Proteomes" id="UP000078287"/>
    </source>
</evidence>
<dbReference type="Pfam" id="PF13567">
    <property type="entry name" value="DUF4131"/>
    <property type="match status" value="1"/>
</dbReference>
<feature type="transmembrane region" description="Helical" evidence="6">
    <location>
        <begin position="45"/>
        <end position="64"/>
    </location>
</feature>
<keyword evidence="5 6" id="KW-0472">Membrane</keyword>
<dbReference type="NCBIfam" id="TIGR00360">
    <property type="entry name" value="ComEC_N-term"/>
    <property type="match status" value="1"/>
</dbReference>
<evidence type="ECO:0000256" key="3">
    <source>
        <dbReference type="ARBA" id="ARBA00022692"/>
    </source>
</evidence>
<proteinExistence type="predicted"/>
<dbReference type="InterPro" id="IPR025405">
    <property type="entry name" value="DUF4131"/>
</dbReference>
<feature type="domain" description="DUF4131" evidence="8">
    <location>
        <begin position="22"/>
        <end position="172"/>
    </location>
</feature>
<reference evidence="9 10" key="1">
    <citation type="submission" date="2016-04" db="EMBL/GenBank/DDBJ databases">
        <title>Chloroflexus islandicus sp. nov., a thermophilic filamentous anoxygenic phototrophic bacterium from geyser Strokkur (Iceland).</title>
        <authorList>
            <person name="Gaisin V.A."/>
            <person name="Kalashnikov A.M."/>
            <person name="Sukhacheva M.V."/>
            <person name="Grouzdev D.S."/>
            <person name="Ivanov T.M."/>
            <person name="Kuznetsov B."/>
            <person name="Gorlenko V.M."/>
        </authorList>
    </citation>
    <scope>NUCLEOTIDE SEQUENCE [LARGE SCALE GENOMIC DNA]</scope>
    <source>
        <strain evidence="10">isl-2</strain>
    </source>
</reference>
<keyword evidence="2" id="KW-1003">Cell membrane</keyword>
<dbReference type="GO" id="GO:0005886">
    <property type="term" value="C:plasma membrane"/>
    <property type="evidence" value="ECO:0007669"/>
    <property type="project" value="UniProtKB-SubCell"/>
</dbReference>